<gene>
    <name evidence="7" type="ORF">SAMN05444354_10290</name>
</gene>
<feature type="transmembrane region" description="Helical" evidence="5">
    <location>
        <begin position="363"/>
        <end position="393"/>
    </location>
</feature>
<dbReference type="GO" id="GO:0016020">
    <property type="term" value="C:membrane"/>
    <property type="evidence" value="ECO:0007669"/>
    <property type="project" value="UniProtKB-SubCell"/>
</dbReference>
<feature type="transmembrane region" description="Helical" evidence="5">
    <location>
        <begin position="13"/>
        <end position="33"/>
    </location>
</feature>
<keyword evidence="8" id="KW-1185">Reference proteome</keyword>
<evidence type="ECO:0000256" key="4">
    <source>
        <dbReference type="ARBA" id="ARBA00023136"/>
    </source>
</evidence>
<keyword evidence="3 5" id="KW-1133">Transmembrane helix</keyword>
<evidence type="ECO:0000259" key="6">
    <source>
        <dbReference type="Pfam" id="PF00916"/>
    </source>
</evidence>
<evidence type="ECO:0000256" key="2">
    <source>
        <dbReference type="ARBA" id="ARBA00022692"/>
    </source>
</evidence>
<dbReference type="InterPro" id="IPR001902">
    <property type="entry name" value="SLC26A/SulP_fam"/>
</dbReference>
<evidence type="ECO:0000256" key="5">
    <source>
        <dbReference type="SAM" id="Phobius"/>
    </source>
</evidence>
<dbReference type="InterPro" id="IPR011547">
    <property type="entry name" value="SLC26A/SulP_dom"/>
</dbReference>
<dbReference type="Pfam" id="PF00916">
    <property type="entry name" value="Sulfate_transp"/>
    <property type="match status" value="1"/>
</dbReference>
<feature type="transmembrane region" description="Helical" evidence="5">
    <location>
        <begin position="114"/>
        <end position="136"/>
    </location>
</feature>
<feature type="transmembrane region" description="Helical" evidence="5">
    <location>
        <begin position="315"/>
        <end position="343"/>
    </location>
</feature>
<feature type="transmembrane region" description="Helical" evidence="5">
    <location>
        <begin position="186"/>
        <end position="204"/>
    </location>
</feature>
<dbReference type="GO" id="GO:0055085">
    <property type="term" value="P:transmembrane transport"/>
    <property type="evidence" value="ECO:0007669"/>
    <property type="project" value="InterPro"/>
</dbReference>
<evidence type="ECO:0000256" key="1">
    <source>
        <dbReference type="ARBA" id="ARBA00004141"/>
    </source>
</evidence>
<proteinExistence type="predicted"/>
<evidence type="ECO:0000313" key="7">
    <source>
        <dbReference type="EMBL" id="SEK68847.1"/>
    </source>
</evidence>
<reference evidence="8" key="1">
    <citation type="submission" date="2016-10" db="EMBL/GenBank/DDBJ databases">
        <authorList>
            <person name="Varghese N."/>
            <person name="Submissions S."/>
        </authorList>
    </citation>
    <scope>NUCLEOTIDE SEQUENCE [LARGE SCALE GENOMIC DNA]</scope>
    <source>
        <strain evidence="8">DSM 17044</strain>
    </source>
</reference>
<feature type="transmembrane region" description="Helical" evidence="5">
    <location>
        <begin position="234"/>
        <end position="255"/>
    </location>
</feature>
<dbReference type="RefSeq" id="WP_075005264.1">
    <property type="nucleotide sequence ID" value="NZ_FOAP01000002.1"/>
</dbReference>
<dbReference type="EMBL" id="FOAP01000002">
    <property type="protein sequence ID" value="SEK68847.1"/>
    <property type="molecule type" value="Genomic_DNA"/>
</dbReference>
<evidence type="ECO:0000256" key="3">
    <source>
        <dbReference type="ARBA" id="ARBA00022989"/>
    </source>
</evidence>
<feature type="domain" description="SLC26A/SulP transporter" evidence="6">
    <location>
        <begin position="9"/>
        <end position="361"/>
    </location>
</feature>
<dbReference type="PANTHER" id="PTHR11814">
    <property type="entry name" value="SULFATE TRANSPORTER"/>
    <property type="match status" value="1"/>
</dbReference>
<feature type="transmembrane region" description="Helical" evidence="5">
    <location>
        <begin position="156"/>
        <end position="174"/>
    </location>
</feature>
<feature type="transmembrane region" description="Helical" evidence="5">
    <location>
        <begin position="80"/>
        <end position="102"/>
    </location>
</feature>
<evidence type="ECO:0000313" key="8">
    <source>
        <dbReference type="Proteomes" id="UP000182719"/>
    </source>
</evidence>
<dbReference type="AlphaFoldDB" id="A0A1H7J4P0"/>
<organism evidence="7 8">
    <name type="scientific">Stigmatella aurantiaca</name>
    <dbReference type="NCBI Taxonomy" id="41"/>
    <lineage>
        <taxon>Bacteria</taxon>
        <taxon>Pseudomonadati</taxon>
        <taxon>Myxococcota</taxon>
        <taxon>Myxococcia</taxon>
        <taxon>Myxococcales</taxon>
        <taxon>Cystobacterineae</taxon>
        <taxon>Archangiaceae</taxon>
        <taxon>Stigmatella</taxon>
    </lineage>
</organism>
<dbReference type="Proteomes" id="UP000182719">
    <property type="component" value="Unassembled WGS sequence"/>
</dbReference>
<protein>
    <submittedName>
        <fullName evidence="7">Carbonic anhydrase</fullName>
    </submittedName>
</protein>
<dbReference type="OrthoDB" id="9769739at2"/>
<feature type="transmembrane region" description="Helical" evidence="5">
    <location>
        <begin position="40"/>
        <end position="60"/>
    </location>
</feature>
<comment type="subcellular location">
    <subcellularLocation>
        <location evidence="1">Membrane</location>
        <topology evidence="1">Multi-pass membrane protein</topology>
    </subcellularLocation>
</comment>
<accession>A0A1H7J4P0</accession>
<sequence length="491" mass="50829">MSSNLSSSLIKDVPASLVVFLVALPLSLGIAVASGAPVQAGLIAAIVGGIVVGVLGGAPLQVSGPAAGLSVMVYGFVQKFGFETTCVVAAMAGILQIAAGSAGIAQAALAISPAVLQAMLAGIGILIALGQMHVLLGHTPKGSALNNILGLADSVPHVNVSALIVGGSTLFVLLAWNRFVAKRVRLIPGSLIAVVVGTLMSFFVPGEIPRVSIGAGVFQEFHLPTLGGHPIGDLVLAALALFVVASAESLLCAVATDQLHSGPRANLNRELFAQGVGNTLSGLVGGLPVTGVIVRSSTNIAADAKTRLSAILHGVWMLVFVLMFSGLLARVPMAALAALLVHVGVNLVKIKEIRKIAEFNEVIVYAVTLTGVVFINLLWGIGIGFALALVLLLRRTAKVNLSTETRGEEIHVTLRGHLSFLSVPAVTSQLRSIPAARTVHMRFEVDQIDHAAIEAIRAWRVGYQNAGGKVVKEPLDVLWRELLPRSLSPAA</sequence>
<name>A0A1H7J4P0_STIAU</name>
<keyword evidence="2 5" id="KW-0812">Transmembrane</keyword>
<keyword evidence="4 5" id="KW-0472">Membrane</keyword>